<protein>
    <submittedName>
        <fullName evidence="2">Uncharacterized protein</fullName>
    </submittedName>
</protein>
<dbReference type="Proteomes" id="UP000324222">
    <property type="component" value="Unassembled WGS sequence"/>
</dbReference>
<organism evidence="2 3">
    <name type="scientific">Portunus trituberculatus</name>
    <name type="common">Swimming crab</name>
    <name type="synonym">Neptunus trituberculatus</name>
    <dbReference type="NCBI Taxonomy" id="210409"/>
    <lineage>
        <taxon>Eukaryota</taxon>
        <taxon>Metazoa</taxon>
        <taxon>Ecdysozoa</taxon>
        <taxon>Arthropoda</taxon>
        <taxon>Crustacea</taxon>
        <taxon>Multicrustacea</taxon>
        <taxon>Malacostraca</taxon>
        <taxon>Eumalacostraca</taxon>
        <taxon>Eucarida</taxon>
        <taxon>Decapoda</taxon>
        <taxon>Pleocyemata</taxon>
        <taxon>Brachyura</taxon>
        <taxon>Eubrachyura</taxon>
        <taxon>Portunoidea</taxon>
        <taxon>Portunidae</taxon>
        <taxon>Portuninae</taxon>
        <taxon>Portunus</taxon>
    </lineage>
</organism>
<name>A0A5B7K923_PORTR</name>
<accession>A0A5B7K923</accession>
<keyword evidence="3" id="KW-1185">Reference proteome</keyword>
<dbReference type="AlphaFoldDB" id="A0A5B7K923"/>
<gene>
    <name evidence="2" type="ORF">E2C01_101238</name>
</gene>
<evidence type="ECO:0000313" key="2">
    <source>
        <dbReference type="EMBL" id="MPD05491.1"/>
    </source>
</evidence>
<sequence>MCITPSGEEGVGFGACWGIGKEVQRCRGPLGGVGLYPVQLPVQPFHYYSTSSTPLLSAFHSSTLKKHRSASKLHLHSFPRIPSYNHSTTRDKSTTTTSTSPSTASPRQQRLHMSPFKNSPPNEGVKRCIVGGAGDAWAGLGCSREEKEEEEEEEKEA</sequence>
<dbReference type="EMBL" id="VSRR010146263">
    <property type="protein sequence ID" value="MPD05491.1"/>
    <property type="molecule type" value="Genomic_DNA"/>
</dbReference>
<evidence type="ECO:0000313" key="3">
    <source>
        <dbReference type="Proteomes" id="UP000324222"/>
    </source>
</evidence>
<evidence type="ECO:0000256" key="1">
    <source>
        <dbReference type="SAM" id="MobiDB-lite"/>
    </source>
</evidence>
<proteinExistence type="predicted"/>
<feature type="compositionally biased region" description="Low complexity" evidence="1">
    <location>
        <begin position="94"/>
        <end position="105"/>
    </location>
</feature>
<feature type="region of interest" description="Disordered" evidence="1">
    <location>
        <begin position="70"/>
        <end position="130"/>
    </location>
</feature>
<comment type="caution">
    <text evidence="2">The sequence shown here is derived from an EMBL/GenBank/DDBJ whole genome shotgun (WGS) entry which is preliminary data.</text>
</comment>
<reference evidence="2 3" key="1">
    <citation type="submission" date="2019-05" db="EMBL/GenBank/DDBJ databases">
        <title>Another draft genome of Portunus trituberculatus and its Hox gene families provides insights of decapod evolution.</title>
        <authorList>
            <person name="Jeong J.-H."/>
            <person name="Song I."/>
            <person name="Kim S."/>
            <person name="Choi T."/>
            <person name="Kim D."/>
            <person name="Ryu S."/>
            <person name="Kim W."/>
        </authorList>
    </citation>
    <scope>NUCLEOTIDE SEQUENCE [LARGE SCALE GENOMIC DNA]</scope>
    <source>
        <tissue evidence="2">Muscle</tissue>
    </source>
</reference>